<dbReference type="InterPro" id="IPR047324">
    <property type="entry name" value="LbH_gamma_CA-like"/>
</dbReference>
<comment type="caution">
    <text evidence="1">The sequence shown here is derived from an EMBL/GenBank/DDBJ whole genome shotgun (WGS) entry which is preliminary data.</text>
</comment>
<evidence type="ECO:0000313" key="1">
    <source>
        <dbReference type="EMBL" id="MBM4629463.1"/>
    </source>
</evidence>
<dbReference type="AlphaFoldDB" id="A0AAP2AR41"/>
<dbReference type="Proteomes" id="UP000738270">
    <property type="component" value="Unassembled WGS sequence"/>
</dbReference>
<accession>A0AAP2AR41</accession>
<dbReference type="InterPro" id="IPR050484">
    <property type="entry name" value="Transf_Hexapept/Carb_Anhydrase"/>
</dbReference>
<dbReference type="SUPFAM" id="SSF51161">
    <property type="entry name" value="Trimeric LpxA-like enzymes"/>
    <property type="match status" value="1"/>
</dbReference>
<dbReference type="Gene3D" id="2.160.10.10">
    <property type="entry name" value="Hexapeptide repeat proteins"/>
    <property type="match status" value="1"/>
</dbReference>
<dbReference type="EMBL" id="WUXD01000063">
    <property type="protein sequence ID" value="MBM4629463.1"/>
    <property type="molecule type" value="Genomic_DNA"/>
</dbReference>
<gene>
    <name evidence="1" type="ORF">GS453_22445</name>
</gene>
<name>A0AAP2AR41_RHOHA</name>
<dbReference type="InterPro" id="IPR011004">
    <property type="entry name" value="Trimer_LpxA-like_sf"/>
</dbReference>
<dbReference type="PANTHER" id="PTHR13061:SF29">
    <property type="entry name" value="GAMMA CARBONIC ANHYDRASE-LIKE 1, MITOCHONDRIAL-RELATED"/>
    <property type="match status" value="1"/>
</dbReference>
<protein>
    <submittedName>
        <fullName evidence="1">Gamma carbonic anhydrase family protein</fullName>
    </submittedName>
</protein>
<dbReference type="CDD" id="cd04645">
    <property type="entry name" value="LbH_gamma_CA_like"/>
    <property type="match status" value="1"/>
</dbReference>
<evidence type="ECO:0000313" key="2">
    <source>
        <dbReference type="Proteomes" id="UP000738270"/>
    </source>
</evidence>
<organism evidence="1 2">
    <name type="scientific">Rhodococcus hoagii</name>
    <name type="common">Corynebacterium equii</name>
    <dbReference type="NCBI Taxonomy" id="43767"/>
    <lineage>
        <taxon>Bacteria</taxon>
        <taxon>Bacillati</taxon>
        <taxon>Actinomycetota</taxon>
        <taxon>Actinomycetes</taxon>
        <taxon>Mycobacteriales</taxon>
        <taxon>Nocardiaceae</taxon>
        <taxon>Prescottella</taxon>
    </lineage>
</organism>
<proteinExistence type="predicted"/>
<dbReference type="PANTHER" id="PTHR13061">
    <property type="entry name" value="DYNACTIN SUBUNIT P25"/>
    <property type="match status" value="1"/>
</dbReference>
<reference evidence="1" key="1">
    <citation type="submission" date="2019-11" db="EMBL/GenBank/DDBJ databases">
        <title>Spread of Macrolides and rifampicin resistant Rhodococcus equi in clinical isolates in the USA.</title>
        <authorList>
            <person name="Alvarez-Narvaez S."/>
            <person name="Huber L."/>
            <person name="Cohen N.D."/>
            <person name="Slovis N."/>
            <person name="Greiter M."/>
            <person name="Giguere S."/>
            <person name="Hart K."/>
        </authorList>
    </citation>
    <scope>NUCLEOTIDE SEQUENCE</scope>
    <source>
        <strain evidence="1">Lh_38</strain>
    </source>
</reference>
<sequence length="199" mass="20514">MPSVRRARGRNLEKCISFSKGVLRVAIYRLGDLVPDIHPTAFVHPDAVVVGAVTIGADASIWPSAVLRADYGAISVGARTSVQDGTVLHTSAQWPTVIGAGCVVGHNAHLEGAVVEDGCLIGSMSTCLQRVVVGTGSLVGAAALLTEGTVVPPRSRVLGAPATVAPHPDPDGFAKGIERGVATYVANAARYLSEMERIG</sequence>